<dbReference type="AlphaFoldDB" id="A0A2C5XHC9"/>
<feature type="repeat" description="PPR" evidence="5">
    <location>
        <begin position="781"/>
        <end position="815"/>
    </location>
</feature>
<evidence type="ECO:0000256" key="6">
    <source>
        <dbReference type="SAM" id="MobiDB-lite"/>
    </source>
</evidence>
<name>A0A2C5XHC9_9PEZI</name>
<organism evidence="7 8">
    <name type="scientific">Ceratocystis fimbriata CBS 114723</name>
    <dbReference type="NCBI Taxonomy" id="1035309"/>
    <lineage>
        <taxon>Eukaryota</taxon>
        <taxon>Fungi</taxon>
        <taxon>Dikarya</taxon>
        <taxon>Ascomycota</taxon>
        <taxon>Pezizomycotina</taxon>
        <taxon>Sordariomycetes</taxon>
        <taxon>Hypocreomycetidae</taxon>
        <taxon>Microascales</taxon>
        <taxon>Ceratocystidaceae</taxon>
        <taxon>Ceratocystis</taxon>
    </lineage>
</organism>
<dbReference type="PROSITE" id="PS51375">
    <property type="entry name" value="PPR"/>
    <property type="match status" value="2"/>
</dbReference>
<comment type="function">
    <text evidence="3">Regulates mitochondrial small subunit maturation by controlling 15S rRNA 5'-end processing. Localizes to the 5' precursor of the 15S rRNA in a position that is subsequently occupied by mS47 in the mature yeast mtSSU. Uses structure and sequence-specific RNA recognition, binding to a single-stranded region of the precursor and specifically recognizing bases -6 to -1. The exchange of Ccm1 for mS47 is coupled to the irreversible removal of precursor rRNA that is accompanied by conformational changes of the mitoribosomal proteins uS5m and mS26. These conformational changes signal completion of 5'-end rRNA processing through protection of the mature 5'-end of the 15S rRNA and stabilization of mS47. The removal of the 5' precursor together with the dissociation of Ccm1 may be catalyzed by the 5'-3' exoribonuclease Pet127. Involved in the specific removal of group I introns in mitochondrial encoded transcripts.</text>
</comment>
<comment type="similarity">
    <text evidence="1">Belongs to the CCM1 family.</text>
</comment>
<dbReference type="Proteomes" id="UP000222788">
    <property type="component" value="Unassembled WGS sequence"/>
</dbReference>
<comment type="subunit">
    <text evidence="4">Binds to mitochondrial small subunit 15S rRNA.</text>
</comment>
<dbReference type="PANTHER" id="PTHR47447">
    <property type="entry name" value="OS03G0856100 PROTEIN"/>
    <property type="match status" value="1"/>
</dbReference>
<reference evidence="7 8" key="2">
    <citation type="journal article" date="2013" name="IMA Fungus">
        <title>IMA Genome-F 1: Ceratocystis fimbriata: Draft nuclear genome sequence for the plant pathogen, Ceratocystis fimbriata.</title>
        <authorList>
            <person name="Wilken P.M."/>
            <person name="Steenkamp E.T."/>
            <person name="Wingfield M.J."/>
            <person name="de Beer Z.W."/>
            <person name="Wingfield B.D."/>
        </authorList>
    </citation>
    <scope>NUCLEOTIDE SEQUENCE [LARGE SCALE GENOMIC DNA]</scope>
    <source>
        <strain evidence="7 8">CBS 114723</strain>
    </source>
</reference>
<keyword evidence="2" id="KW-0677">Repeat</keyword>
<proteinExistence type="inferred from homology"/>
<dbReference type="InterPro" id="IPR002885">
    <property type="entry name" value="PPR_rpt"/>
</dbReference>
<sequence>MQALFCSRPALPLGVSRGLALPARFISHQRLSLPRRSPGNGQPLSSAPARAPNHFRMTYAQCRCYAANVKTTEVSEQALTLEAQADPGNNDFWDSYENTYEASPRGTHPPKKPYIKASGYANRDSASQQTESLLSNQGNSRTRQKGRWKHQVVAPINGKNVWSRAFVPFFDYREWGWLRHQIPPESIPKMRRMHRHWKEHCQQVRVGRWETKFDPAITRLLPECESAEAMLEIWGDVQAYDILSIWRPVILSIVAVAPGRGAIFLEATTRGEWQPPGYMISDILRLEAQLLDNIKDKKLREAAANNLVNIAITIMSRLPKGYSPFRQNDLFRIQQHVTNNKALEFYMMLLEKQIPVHPNTMAQFAYRFALQNSYKPYAMRIIYEVLTSIPGAEKMSAWAKVCTVLFLPGKVKASPHSGGSANTGSDADTGEIAQELWASLIPAGFSPSLIHFTALIRYLCLHGHMETAWKVFDVVVEHDIQPDPVLYATLLDGAKKQLDLDSFQRSLALISTNNTATVATWNTTLHYVLSLAIAEAFHRKLPYPRVIPIFAPMLDIYRRIFRMDSLEKLLPGGFDKIRVASDLHDWRFAQDLLHPIHSALPELRDDQKLEPSTTTLVIMMISYLKNATMSYDVMVFYTRFRSLLVAGDPMATALVREQGTVVHDMVIKAFAGWPGLLRASVDVFNDMMSGNGSEADNSSTKPASTDQPPTPKAQSADTDSSELIPQAENTDELVDKPIPQFVHPPPSIYTWNILLHSWVIQRSDNTDQVLQMMQEHGIKPILISWNTLISGYARAQHPQQVSETLIKLHRSGFQPDDWTRRAFARLRDKETVIRGLQKAINEGADREGGLDEKGFQSLMSGL</sequence>
<protein>
    <submittedName>
        <fullName evidence="7">Uncharacterized protein</fullName>
    </submittedName>
</protein>
<evidence type="ECO:0000256" key="1">
    <source>
        <dbReference type="ARBA" id="ARBA00006192"/>
    </source>
</evidence>
<evidence type="ECO:0000256" key="4">
    <source>
        <dbReference type="ARBA" id="ARBA00044511"/>
    </source>
</evidence>
<reference evidence="7 8" key="1">
    <citation type="journal article" date="2013" name="Fungal Biol.">
        <title>Analysis of microsatellite markers in the genome of the plant pathogen Ceratocystis fimbriata.</title>
        <authorList>
            <person name="Simpson M.C."/>
            <person name="Wilken P.M."/>
            <person name="Coetzee M.P."/>
            <person name="Wingfield M.J."/>
            <person name="Wingfield B.D."/>
        </authorList>
    </citation>
    <scope>NUCLEOTIDE SEQUENCE [LARGE SCALE GENOMIC DNA]</scope>
    <source>
        <strain evidence="7 8">CBS 114723</strain>
    </source>
</reference>
<keyword evidence="8" id="KW-1185">Reference proteome</keyword>
<dbReference type="STRING" id="1035309.A0A2C5XHC9"/>
<evidence type="ECO:0000313" key="8">
    <source>
        <dbReference type="Proteomes" id="UP000222788"/>
    </source>
</evidence>
<comment type="caution">
    <text evidence="7">The sequence shown here is derived from an EMBL/GenBank/DDBJ whole genome shotgun (WGS) entry which is preliminary data.</text>
</comment>
<evidence type="ECO:0000256" key="2">
    <source>
        <dbReference type="ARBA" id="ARBA00022737"/>
    </source>
</evidence>
<accession>A0A2C5XHC9</accession>
<feature type="compositionally biased region" description="Polar residues" evidence="6">
    <location>
        <begin position="124"/>
        <end position="141"/>
    </location>
</feature>
<evidence type="ECO:0000256" key="3">
    <source>
        <dbReference type="ARBA" id="ARBA00044493"/>
    </source>
</evidence>
<dbReference type="PANTHER" id="PTHR47447:SF23">
    <property type="entry name" value="PENTACOTRIPEPTIDE-REPEAT REGION OF PRORP DOMAIN-CONTAINING PROTEIN"/>
    <property type="match status" value="1"/>
</dbReference>
<feature type="repeat" description="PPR" evidence="5">
    <location>
        <begin position="448"/>
        <end position="482"/>
    </location>
</feature>
<dbReference type="Pfam" id="PF13812">
    <property type="entry name" value="PPR_3"/>
    <property type="match status" value="2"/>
</dbReference>
<gene>
    <name evidence="7" type="ORF">CFIMG_007208RA00001</name>
</gene>
<evidence type="ECO:0000256" key="5">
    <source>
        <dbReference type="PROSITE-ProRule" id="PRU00708"/>
    </source>
</evidence>
<dbReference type="NCBIfam" id="TIGR00756">
    <property type="entry name" value="PPR"/>
    <property type="match status" value="2"/>
</dbReference>
<feature type="region of interest" description="Disordered" evidence="6">
    <location>
        <begin position="690"/>
        <end position="721"/>
    </location>
</feature>
<dbReference type="OrthoDB" id="185373at2759"/>
<evidence type="ECO:0000313" key="7">
    <source>
        <dbReference type="EMBL" id="PHH55543.1"/>
    </source>
</evidence>
<dbReference type="Gene3D" id="1.25.40.10">
    <property type="entry name" value="Tetratricopeptide repeat domain"/>
    <property type="match status" value="2"/>
</dbReference>
<dbReference type="EMBL" id="APWK03000010">
    <property type="protein sequence ID" value="PHH55543.1"/>
    <property type="molecule type" value="Genomic_DNA"/>
</dbReference>
<dbReference type="InterPro" id="IPR011990">
    <property type="entry name" value="TPR-like_helical_dom_sf"/>
</dbReference>
<feature type="region of interest" description="Disordered" evidence="6">
    <location>
        <begin position="92"/>
        <end position="150"/>
    </location>
</feature>